<evidence type="ECO:0000313" key="2">
    <source>
        <dbReference type="Proteomes" id="UP000694864"/>
    </source>
</evidence>
<keyword evidence="2" id="KW-1185">Reference proteome</keyword>
<evidence type="ECO:0000256" key="1">
    <source>
        <dbReference type="SAM" id="MobiDB-lite"/>
    </source>
</evidence>
<feature type="compositionally biased region" description="Pro residues" evidence="1">
    <location>
        <begin position="39"/>
        <end position="48"/>
    </location>
</feature>
<feature type="compositionally biased region" description="Basic and acidic residues" evidence="1">
    <location>
        <begin position="123"/>
        <end position="135"/>
    </location>
</feature>
<accession>A0ABM0TCW6</accession>
<dbReference type="RefSeq" id="XP_010424398.1">
    <property type="nucleotide sequence ID" value="XM_010426096.1"/>
</dbReference>
<feature type="compositionally biased region" description="Acidic residues" evidence="1">
    <location>
        <begin position="70"/>
        <end position="81"/>
    </location>
</feature>
<feature type="compositionally biased region" description="Polar residues" evidence="1">
    <location>
        <begin position="55"/>
        <end position="66"/>
    </location>
</feature>
<feature type="region of interest" description="Disordered" evidence="1">
    <location>
        <begin position="1"/>
        <end position="142"/>
    </location>
</feature>
<sequence length="165" mass="18952">MAPKMKTYQKKGSMLVNPEEEETFQIPNRWMDASNPQPDAQPNPPPEPALEQPTEYLSTSERTVTNPMEVDSDVDGGEPEEIQTSRSRSRAVVAKGKRQASKKAEKVAERAAKEEDRDTEEESHEREEEQRERTHLASRRLKQKEVETQAKLFKVLRKMSFVGTR</sequence>
<proteinExistence type="predicted"/>
<gene>
    <name evidence="3" type="primary">LOC104709489</name>
</gene>
<protein>
    <submittedName>
        <fullName evidence="3">Uncharacterized protein LOC104709489</fullName>
    </submittedName>
</protein>
<reference evidence="2" key="1">
    <citation type="journal article" date="2014" name="Nat. Commun.">
        <title>The emerging biofuel crop Camelina sativa retains a highly undifferentiated hexaploid genome structure.</title>
        <authorList>
            <person name="Kagale S."/>
            <person name="Koh C."/>
            <person name="Nixon J."/>
            <person name="Bollina V."/>
            <person name="Clarke W.E."/>
            <person name="Tuteja R."/>
            <person name="Spillane C."/>
            <person name="Robinson S.J."/>
            <person name="Links M.G."/>
            <person name="Clarke C."/>
            <person name="Higgins E.E."/>
            <person name="Huebert T."/>
            <person name="Sharpe A.G."/>
            <person name="Parkin I.A."/>
        </authorList>
    </citation>
    <scope>NUCLEOTIDE SEQUENCE [LARGE SCALE GENOMIC DNA]</scope>
    <source>
        <strain evidence="2">cv. DH55</strain>
    </source>
</reference>
<dbReference type="GeneID" id="104709489"/>
<evidence type="ECO:0000313" key="3">
    <source>
        <dbReference type="RefSeq" id="XP_010424398.1"/>
    </source>
</evidence>
<name>A0ABM0TCW6_CAMSA</name>
<reference evidence="3" key="2">
    <citation type="submission" date="2025-08" db="UniProtKB">
        <authorList>
            <consortium name="RefSeq"/>
        </authorList>
    </citation>
    <scope>IDENTIFICATION</scope>
    <source>
        <tissue evidence="3">Leaf</tissue>
    </source>
</reference>
<feature type="compositionally biased region" description="Basic and acidic residues" evidence="1">
    <location>
        <begin position="102"/>
        <end position="116"/>
    </location>
</feature>
<dbReference type="Proteomes" id="UP000694864">
    <property type="component" value="Chromosome 1"/>
</dbReference>
<organism evidence="2 3">
    <name type="scientific">Camelina sativa</name>
    <name type="common">False flax</name>
    <name type="synonym">Myagrum sativum</name>
    <dbReference type="NCBI Taxonomy" id="90675"/>
    <lineage>
        <taxon>Eukaryota</taxon>
        <taxon>Viridiplantae</taxon>
        <taxon>Streptophyta</taxon>
        <taxon>Embryophyta</taxon>
        <taxon>Tracheophyta</taxon>
        <taxon>Spermatophyta</taxon>
        <taxon>Magnoliopsida</taxon>
        <taxon>eudicotyledons</taxon>
        <taxon>Gunneridae</taxon>
        <taxon>Pentapetalae</taxon>
        <taxon>rosids</taxon>
        <taxon>malvids</taxon>
        <taxon>Brassicales</taxon>
        <taxon>Brassicaceae</taxon>
        <taxon>Camelineae</taxon>
        <taxon>Camelina</taxon>
    </lineage>
</organism>